<dbReference type="PANTHER" id="PTHR24329:SF543">
    <property type="entry name" value="FI01017P-RELATED"/>
    <property type="match status" value="1"/>
</dbReference>
<evidence type="ECO:0000313" key="10">
    <source>
        <dbReference type="Proteomes" id="UP000887572"/>
    </source>
</evidence>
<name>A0A914I7W9_GLORO</name>
<proteinExistence type="predicted"/>
<dbReference type="GO" id="GO:0030182">
    <property type="term" value="P:neuron differentiation"/>
    <property type="evidence" value="ECO:0007669"/>
    <property type="project" value="UniProtKB-ARBA"/>
</dbReference>
<dbReference type="InterPro" id="IPR001356">
    <property type="entry name" value="HD"/>
</dbReference>
<dbReference type="PROSITE" id="PS50071">
    <property type="entry name" value="HOMEOBOX_2"/>
    <property type="match status" value="1"/>
</dbReference>
<evidence type="ECO:0000256" key="8">
    <source>
        <dbReference type="SAM" id="SignalP"/>
    </source>
</evidence>
<dbReference type="InterPro" id="IPR017970">
    <property type="entry name" value="Homeobox_CS"/>
</dbReference>
<feature type="DNA-binding region" description="Homeobox" evidence="5">
    <location>
        <begin position="67"/>
        <end position="126"/>
    </location>
</feature>
<evidence type="ECO:0000256" key="5">
    <source>
        <dbReference type="PROSITE-ProRule" id="PRU00108"/>
    </source>
</evidence>
<organism evidence="10 11">
    <name type="scientific">Globodera rostochiensis</name>
    <name type="common">Golden nematode worm</name>
    <name type="synonym">Heterodera rostochiensis</name>
    <dbReference type="NCBI Taxonomy" id="31243"/>
    <lineage>
        <taxon>Eukaryota</taxon>
        <taxon>Metazoa</taxon>
        <taxon>Ecdysozoa</taxon>
        <taxon>Nematoda</taxon>
        <taxon>Chromadorea</taxon>
        <taxon>Rhabditida</taxon>
        <taxon>Tylenchina</taxon>
        <taxon>Tylenchomorpha</taxon>
        <taxon>Tylenchoidea</taxon>
        <taxon>Heteroderidae</taxon>
        <taxon>Heteroderinae</taxon>
        <taxon>Globodera</taxon>
    </lineage>
</organism>
<dbReference type="FunFam" id="1.10.10.60:FF:000679">
    <property type="entry name" value="Homeobox protein aristaless"/>
    <property type="match status" value="1"/>
</dbReference>
<dbReference type="Gene3D" id="1.10.10.60">
    <property type="entry name" value="Homeodomain-like"/>
    <property type="match status" value="1"/>
</dbReference>
<evidence type="ECO:0000256" key="1">
    <source>
        <dbReference type="ARBA" id="ARBA00004123"/>
    </source>
</evidence>
<feature type="signal peptide" evidence="8">
    <location>
        <begin position="1"/>
        <end position="25"/>
    </location>
</feature>
<evidence type="ECO:0000313" key="11">
    <source>
        <dbReference type="WBParaSite" id="Gr19_v10_g7738.t1"/>
    </source>
</evidence>
<protein>
    <submittedName>
        <fullName evidence="11">Homeobox domain-containing protein</fullName>
    </submittedName>
</protein>
<evidence type="ECO:0000256" key="6">
    <source>
        <dbReference type="RuleBase" id="RU000682"/>
    </source>
</evidence>
<evidence type="ECO:0000259" key="9">
    <source>
        <dbReference type="PROSITE" id="PS50071"/>
    </source>
</evidence>
<feature type="region of interest" description="Disordered" evidence="7">
    <location>
        <begin position="32"/>
        <end position="68"/>
    </location>
</feature>
<feature type="chain" id="PRO_5037562470" evidence="8">
    <location>
        <begin position="26"/>
        <end position="318"/>
    </location>
</feature>
<keyword evidence="4 5" id="KW-0539">Nucleus</keyword>
<dbReference type="Pfam" id="PF00046">
    <property type="entry name" value="Homeodomain"/>
    <property type="match status" value="1"/>
</dbReference>
<evidence type="ECO:0000256" key="7">
    <source>
        <dbReference type="SAM" id="MobiDB-lite"/>
    </source>
</evidence>
<evidence type="ECO:0000256" key="3">
    <source>
        <dbReference type="ARBA" id="ARBA00023155"/>
    </source>
</evidence>
<evidence type="ECO:0000256" key="4">
    <source>
        <dbReference type="ARBA" id="ARBA00023242"/>
    </source>
</evidence>
<dbReference type="CDD" id="cd00086">
    <property type="entry name" value="homeodomain"/>
    <property type="match status" value="1"/>
</dbReference>
<evidence type="ECO:0000256" key="2">
    <source>
        <dbReference type="ARBA" id="ARBA00023125"/>
    </source>
</evidence>
<dbReference type="GO" id="GO:0000977">
    <property type="term" value="F:RNA polymerase II transcription regulatory region sequence-specific DNA binding"/>
    <property type="evidence" value="ECO:0007669"/>
    <property type="project" value="TreeGrafter"/>
</dbReference>
<keyword evidence="2 5" id="KW-0238">DNA-binding</keyword>
<dbReference type="AlphaFoldDB" id="A0A914I7W9"/>
<reference evidence="11" key="1">
    <citation type="submission" date="2022-11" db="UniProtKB">
        <authorList>
            <consortium name="WormBaseParasite"/>
        </authorList>
    </citation>
    <scope>IDENTIFICATION</scope>
</reference>
<dbReference type="InterPro" id="IPR009057">
    <property type="entry name" value="Homeodomain-like_sf"/>
</dbReference>
<dbReference type="SUPFAM" id="SSF46689">
    <property type="entry name" value="Homeodomain-like"/>
    <property type="match status" value="1"/>
</dbReference>
<keyword evidence="8" id="KW-0732">Signal</keyword>
<dbReference type="SMART" id="SM00389">
    <property type="entry name" value="HOX"/>
    <property type="match status" value="1"/>
</dbReference>
<feature type="domain" description="Homeobox" evidence="9">
    <location>
        <begin position="65"/>
        <end position="125"/>
    </location>
</feature>
<dbReference type="InterPro" id="IPR050649">
    <property type="entry name" value="Paired_Homeobox_TFs"/>
</dbReference>
<dbReference type="PROSITE" id="PS00027">
    <property type="entry name" value="HOMEOBOX_1"/>
    <property type="match status" value="1"/>
</dbReference>
<accession>A0A914I7W9</accession>
<dbReference type="PANTHER" id="PTHR24329">
    <property type="entry name" value="HOMEOBOX PROTEIN ARISTALESS"/>
    <property type="match status" value="1"/>
</dbReference>
<dbReference type="Proteomes" id="UP000887572">
    <property type="component" value="Unplaced"/>
</dbReference>
<dbReference type="GO" id="GO:0000981">
    <property type="term" value="F:DNA-binding transcription factor activity, RNA polymerase II-specific"/>
    <property type="evidence" value="ECO:0007669"/>
    <property type="project" value="InterPro"/>
</dbReference>
<dbReference type="GO" id="GO:0005634">
    <property type="term" value="C:nucleus"/>
    <property type="evidence" value="ECO:0007669"/>
    <property type="project" value="UniProtKB-SubCell"/>
</dbReference>
<sequence length="318" mass="36053">MFFQLYSHAIIFFLALWCFHPKRRSSVLTQMAPPHHSNGFRNRSAQSAVMVKREQQHGGSDGNGGKLRRNRTTFTTFQLYELEKAFEKSHYPDVFAREQLSQQIYLPEVRVQVWFQNRRAKWRRQEKQEEMNLKALKVSVHQNTANLTATASNWPWTMMKFSASTVAKMSAEMASDPPTFTAFSPANGLPSPPAIVSDDTLSPKASASSMNCPQFAPSMPFLPSASNFASQFNANGFFDFNLPDSFAPTGLYFPYYAGGDIQQLQEQQQWCYFTQLPTMLIEGLGGEVGTGPEEQPTKQQQQQQQQKKKHNGRAEGEK</sequence>
<keyword evidence="10" id="KW-1185">Reference proteome</keyword>
<comment type="subcellular location">
    <subcellularLocation>
        <location evidence="1 5 6">Nucleus</location>
    </subcellularLocation>
</comment>
<feature type="region of interest" description="Disordered" evidence="7">
    <location>
        <begin position="283"/>
        <end position="318"/>
    </location>
</feature>
<dbReference type="WBParaSite" id="Gr19_v10_g7738.t1">
    <property type="protein sequence ID" value="Gr19_v10_g7738.t1"/>
    <property type="gene ID" value="Gr19_v10_g7738"/>
</dbReference>
<keyword evidence="3 5" id="KW-0371">Homeobox</keyword>